<comment type="caution">
    <text evidence="2">The sequence shown here is derived from an EMBL/GenBank/DDBJ whole genome shotgun (WGS) entry which is preliminary data.</text>
</comment>
<sequence>MKKTFAFAGILTVLLHTGYAFYFYTTYEANATYQPALPENSTVLSQDTAFVGKVGPQTAFNPAAFLQDLFLWSVPLTFIALLLLFSLMHRIRRRIS</sequence>
<dbReference type="RefSeq" id="WP_028107239.1">
    <property type="nucleotide sequence ID" value="NZ_LVVL01000020.1"/>
</dbReference>
<organism evidence="2 3">
    <name type="scientific">Exiguobacterium undae</name>
    <dbReference type="NCBI Taxonomy" id="169177"/>
    <lineage>
        <taxon>Bacteria</taxon>
        <taxon>Bacillati</taxon>
        <taxon>Bacillota</taxon>
        <taxon>Bacilli</taxon>
        <taxon>Bacillales</taxon>
        <taxon>Bacillales Family XII. Incertae Sedis</taxon>
        <taxon>Exiguobacterium</taxon>
    </lineage>
</organism>
<protein>
    <submittedName>
        <fullName evidence="2">Uncharacterized protein</fullName>
    </submittedName>
</protein>
<feature type="transmembrane region" description="Helical" evidence="1">
    <location>
        <begin position="69"/>
        <end position="88"/>
    </location>
</feature>
<keyword evidence="1" id="KW-1133">Transmembrane helix</keyword>
<keyword evidence="1" id="KW-0472">Membrane</keyword>
<evidence type="ECO:0000313" key="2">
    <source>
        <dbReference type="EMBL" id="OAN10019.1"/>
    </source>
</evidence>
<evidence type="ECO:0000256" key="1">
    <source>
        <dbReference type="SAM" id="Phobius"/>
    </source>
</evidence>
<evidence type="ECO:0000313" key="3">
    <source>
        <dbReference type="Proteomes" id="UP000078447"/>
    </source>
</evidence>
<proteinExistence type="predicted"/>
<accession>A0ABX2V4L7</accession>
<gene>
    <name evidence="2" type="ORF">A3783_15475</name>
</gene>
<reference evidence="2 3" key="1">
    <citation type="submission" date="2016-03" db="EMBL/GenBank/DDBJ databases">
        <authorList>
            <person name="Cho S.-Y."/>
            <person name="Lim S."/>
            <person name="Kim H."/>
            <person name="Soh E.H."/>
            <person name="Moon J.S."/>
        </authorList>
    </citation>
    <scope>NUCLEOTIDE SEQUENCE [LARGE SCALE GENOMIC DNA]</scope>
    <source>
        <strain evidence="2 3">KCTC 3810</strain>
    </source>
</reference>
<keyword evidence="3" id="KW-1185">Reference proteome</keyword>
<dbReference type="EMBL" id="LVVL01000020">
    <property type="protein sequence ID" value="OAN10019.1"/>
    <property type="molecule type" value="Genomic_DNA"/>
</dbReference>
<name>A0ABX2V4L7_9BACL</name>
<keyword evidence="1" id="KW-0812">Transmembrane</keyword>
<dbReference type="Proteomes" id="UP000078447">
    <property type="component" value="Unassembled WGS sequence"/>
</dbReference>